<keyword evidence="3" id="KW-1185">Reference proteome</keyword>
<reference evidence="3" key="1">
    <citation type="journal article" date="2016" name="Nature">
        <title>The genome of the seagrass Zostera marina reveals angiosperm adaptation to the sea.</title>
        <authorList>
            <person name="Olsen J.L."/>
            <person name="Rouze P."/>
            <person name="Verhelst B."/>
            <person name="Lin Y.-C."/>
            <person name="Bayer T."/>
            <person name="Collen J."/>
            <person name="Dattolo E."/>
            <person name="De Paoli E."/>
            <person name="Dittami S."/>
            <person name="Maumus F."/>
            <person name="Michel G."/>
            <person name="Kersting A."/>
            <person name="Lauritano C."/>
            <person name="Lohaus R."/>
            <person name="Toepel M."/>
            <person name="Tonon T."/>
            <person name="Vanneste K."/>
            <person name="Amirebrahimi M."/>
            <person name="Brakel J."/>
            <person name="Bostroem C."/>
            <person name="Chovatia M."/>
            <person name="Grimwood J."/>
            <person name="Jenkins J.W."/>
            <person name="Jueterbock A."/>
            <person name="Mraz A."/>
            <person name="Stam W.T."/>
            <person name="Tice H."/>
            <person name="Bornberg-Bauer E."/>
            <person name="Green P.J."/>
            <person name="Pearson G.A."/>
            <person name="Procaccini G."/>
            <person name="Duarte C.M."/>
            <person name="Schmutz J."/>
            <person name="Reusch T.B.H."/>
            <person name="Van de Peer Y."/>
        </authorList>
    </citation>
    <scope>NUCLEOTIDE SEQUENCE [LARGE SCALE GENOMIC DNA]</scope>
    <source>
        <strain evidence="3">cv. Finnish</strain>
    </source>
</reference>
<comment type="caution">
    <text evidence="2">The sequence shown here is derived from an EMBL/GenBank/DDBJ whole genome shotgun (WGS) entry which is preliminary data.</text>
</comment>
<evidence type="ECO:0000313" key="2">
    <source>
        <dbReference type="EMBL" id="KMZ74798.1"/>
    </source>
</evidence>
<dbReference type="PANTHER" id="PTHR31549">
    <property type="entry name" value="PROTEIN, PUTATIVE (DUF247)-RELATED-RELATED"/>
    <property type="match status" value="1"/>
</dbReference>
<name>A0A0K9Q0G7_ZOSMR</name>
<dbReference type="Pfam" id="PF03140">
    <property type="entry name" value="DUF247"/>
    <property type="match status" value="1"/>
</dbReference>
<accession>A0A0K9Q0G7</accession>
<gene>
    <name evidence="2" type="ORF">ZOSMA_122G00660</name>
</gene>
<feature type="transmembrane region" description="Helical" evidence="1">
    <location>
        <begin position="402"/>
        <end position="422"/>
    </location>
</feature>
<dbReference type="AlphaFoldDB" id="A0A0K9Q0G7"/>
<dbReference type="EMBL" id="LFYR01000244">
    <property type="protein sequence ID" value="KMZ74798.1"/>
    <property type="molecule type" value="Genomic_DNA"/>
</dbReference>
<evidence type="ECO:0000256" key="1">
    <source>
        <dbReference type="SAM" id="Phobius"/>
    </source>
</evidence>
<dbReference type="Proteomes" id="UP000036987">
    <property type="component" value="Unassembled WGS sequence"/>
</dbReference>
<keyword evidence="1" id="KW-1133">Transmembrane helix</keyword>
<protein>
    <submittedName>
        <fullName evidence="2">Uncharacterized protein</fullName>
    </submittedName>
</protein>
<dbReference type="InterPro" id="IPR004158">
    <property type="entry name" value="DUF247_pln"/>
</dbReference>
<keyword evidence="1" id="KW-0812">Transmembrane</keyword>
<proteinExistence type="predicted"/>
<keyword evidence="1" id="KW-0472">Membrane</keyword>
<evidence type="ECO:0000313" key="3">
    <source>
        <dbReference type="Proteomes" id="UP000036987"/>
    </source>
</evidence>
<dbReference type="OrthoDB" id="2356035at2759"/>
<organism evidence="2 3">
    <name type="scientific">Zostera marina</name>
    <name type="common">Eelgrass</name>
    <dbReference type="NCBI Taxonomy" id="29655"/>
    <lineage>
        <taxon>Eukaryota</taxon>
        <taxon>Viridiplantae</taxon>
        <taxon>Streptophyta</taxon>
        <taxon>Embryophyta</taxon>
        <taxon>Tracheophyta</taxon>
        <taxon>Spermatophyta</taxon>
        <taxon>Magnoliopsida</taxon>
        <taxon>Liliopsida</taxon>
        <taxon>Zosteraceae</taxon>
        <taxon>Zostera</taxon>
    </lineage>
</organism>
<sequence>MIHFSDDDEFLEKVESSYAKPMETRGRDCFSPYLMVVDGCFVLELLLGASDLNVCCNGYPPVSDCCYATNDPIFGSRAERHGIVTYVKLDMLLLENQIPLLILERLIQIANLQNEANPNALICKFYGCNPSQVLPNLGLHVLDVYRKSRLSFGNYSGWTVPYSAKELDEHGIRLHGTYHGGSLGDWFANIGGFKEVVFKIQGEKGILCQLYNIFIEPFLQLRPEPNDPTTPISKMTEVYNYMIKKVSRAFSVIDDMIFSPVVYALAWWFFPLWVIHGDMNLPFLTINEGTRPILLNLLAFERLHLGRECRDMVVTHYVILMSSLIHSEKDVEYLRNNYILSSLSGRSDQVIVKLFTDMTHNVVVDDVTGVGVVNEDVLKLCYRRPNMLRAKWHRHFGSDLKVWINILLAGYGAAFGFINTYINIMKYTAHN</sequence>
<dbReference type="PANTHER" id="PTHR31549:SF80">
    <property type="entry name" value="OS12G0481000 PROTEIN"/>
    <property type="match status" value="1"/>
</dbReference>